<feature type="binding site" evidence="8">
    <location>
        <position position="63"/>
    </location>
    <ligand>
        <name>Mn(2+)</name>
        <dbReference type="ChEBI" id="CHEBI:29035"/>
        <label>2</label>
    </ligand>
</feature>
<dbReference type="HAMAP" id="MF_01038">
    <property type="entry name" value="GpmI"/>
    <property type="match status" value="1"/>
</dbReference>
<sequence>MTTPKPVVLTILDGWGLSDDTTANAPYLAKTPTMDRLMATCPHATLITFGPDVGLPTGQMGNSEVGHTNIGAGRVVAMDLGQIDLAIEDGSFFDNAAILDFAATVKAAGGRAHLMGLTSDGGVHAHSDHILAAAKMLTDQGLEVLVHVITDGRDVPPTSAFQQVTAFGLALPEGARIVSVCGRYFAMDRDNRWERVEKAYRAMVEAKAEAFDDPVETIATCYDLNQTDEFIDPYVVTGYDGMRAGDGLFFMNFRADRARELLAAIGAPDFDGFARDKVALSAMLGMVEYSDAHNSYMTTAYPKREIVNTLGHWVAIHGKSQFRLAETEKYPHVTFFLNGGQEVPEAHEDRFMPKSPKVATYDLQPEMSSVEVTEKFLEAIAKGYDLIVTNFANPDMVGHTGDLSAAIKACEAVDHGLGQVVEALEKVGGAMIVTADHGNCETMVDPETGGPHTAHTTNLVPVILFGGPEGVSLRDGRLADLAPTVLELMDLPKPDEMTGESLIVR</sequence>
<keyword evidence="7 8" id="KW-0413">Isomerase</keyword>
<feature type="binding site" evidence="8">
    <location>
        <position position="183"/>
    </location>
    <ligand>
        <name>substrate</name>
    </ligand>
</feature>
<dbReference type="InterPro" id="IPR017850">
    <property type="entry name" value="Alkaline_phosphatase_core_sf"/>
</dbReference>
<feature type="binding site" evidence="8">
    <location>
        <position position="124"/>
    </location>
    <ligand>
        <name>substrate</name>
    </ligand>
</feature>
<dbReference type="Gene3D" id="3.40.1450.10">
    <property type="entry name" value="BPG-independent phosphoglycerate mutase, domain B"/>
    <property type="match status" value="1"/>
</dbReference>
<dbReference type="GO" id="GO:0004619">
    <property type="term" value="F:phosphoglycerate mutase activity"/>
    <property type="evidence" value="ECO:0007669"/>
    <property type="project" value="UniProtKB-EC"/>
</dbReference>
<dbReference type="RefSeq" id="WP_326298208.1">
    <property type="nucleotide sequence ID" value="NZ_JAYLLH010000021.1"/>
</dbReference>
<feature type="binding site" evidence="8">
    <location>
        <position position="395"/>
    </location>
    <ligand>
        <name>Mn(2+)</name>
        <dbReference type="ChEBI" id="CHEBI:29035"/>
        <label>1</label>
    </ligand>
</feature>
<dbReference type="Proteomes" id="UP001348149">
    <property type="component" value="Unassembled WGS sequence"/>
</dbReference>
<comment type="cofactor">
    <cofactor evidence="8">
        <name>Mn(2+)</name>
        <dbReference type="ChEBI" id="CHEBI:29035"/>
    </cofactor>
    <text evidence="8">Binds 2 manganese ions per subunit.</text>
</comment>
<feature type="active site" description="Phosphoserine intermediate" evidence="8">
    <location>
        <position position="63"/>
    </location>
</feature>
<name>A0ABU6HJA2_9RHOB</name>
<feature type="binding site" evidence="8">
    <location>
        <position position="436"/>
    </location>
    <ligand>
        <name>Mn(2+)</name>
        <dbReference type="ChEBI" id="CHEBI:29035"/>
        <label>2</label>
    </ligand>
</feature>
<dbReference type="Pfam" id="PF06415">
    <property type="entry name" value="iPGM_N"/>
    <property type="match status" value="1"/>
</dbReference>
<evidence type="ECO:0000256" key="6">
    <source>
        <dbReference type="ARBA" id="ARBA00023211"/>
    </source>
</evidence>
<dbReference type="SUPFAM" id="SSF64158">
    <property type="entry name" value="2,3-Bisphosphoglycerate-independent phosphoglycerate mutase, substrate-binding domain"/>
    <property type="match status" value="1"/>
</dbReference>
<evidence type="ECO:0000256" key="3">
    <source>
        <dbReference type="ARBA" id="ARBA00008819"/>
    </source>
</evidence>
<feature type="binding site" evidence="8">
    <location>
        <position position="399"/>
    </location>
    <ligand>
        <name>Mn(2+)</name>
        <dbReference type="ChEBI" id="CHEBI:29035"/>
        <label>1</label>
    </ligand>
</feature>
<evidence type="ECO:0000256" key="5">
    <source>
        <dbReference type="ARBA" id="ARBA00023152"/>
    </source>
</evidence>
<dbReference type="InterPro" id="IPR005995">
    <property type="entry name" value="Pgm_bpd_ind"/>
</dbReference>
<evidence type="ECO:0000256" key="8">
    <source>
        <dbReference type="HAMAP-Rule" id="MF_01038"/>
    </source>
</evidence>
<evidence type="ECO:0000313" key="13">
    <source>
        <dbReference type="Proteomes" id="UP001348149"/>
    </source>
</evidence>
<dbReference type="NCBIfam" id="TIGR01307">
    <property type="entry name" value="pgm_bpd_ind"/>
    <property type="match status" value="1"/>
</dbReference>
<evidence type="ECO:0000256" key="2">
    <source>
        <dbReference type="ARBA" id="ARBA00004798"/>
    </source>
</evidence>
<feature type="domain" description="Metalloenzyme" evidence="10">
    <location>
        <begin position="5"/>
        <end position="492"/>
    </location>
</feature>
<evidence type="ECO:0000256" key="9">
    <source>
        <dbReference type="NCBIfam" id="TIGR01307"/>
    </source>
</evidence>
<dbReference type="InterPro" id="IPR006124">
    <property type="entry name" value="Metalloenzyme"/>
</dbReference>
<dbReference type="Pfam" id="PF01676">
    <property type="entry name" value="Metalloenzyme"/>
    <property type="match status" value="1"/>
</dbReference>
<feature type="binding site" evidence="8">
    <location>
        <position position="455"/>
    </location>
    <ligand>
        <name>Mn(2+)</name>
        <dbReference type="ChEBI" id="CHEBI:29035"/>
        <label>1</label>
    </ligand>
</feature>
<keyword evidence="6 8" id="KW-0464">Manganese</keyword>
<feature type="binding site" evidence="8">
    <location>
        <position position="189"/>
    </location>
    <ligand>
        <name>substrate</name>
    </ligand>
</feature>
<comment type="pathway">
    <text evidence="2 8">Carbohydrate degradation; glycolysis; pyruvate from D-glyceraldehyde 3-phosphate: step 3/5.</text>
</comment>
<accession>A0ABU6HJA2</accession>
<feature type="domain" description="BPG-independent PGAM N-terminal" evidence="11">
    <location>
        <begin position="83"/>
        <end position="290"/>
    </location>
</feature>
<keyword evidence="5 8" id="KW-0324">Glycolysis</keyword>
<evidence type="ECO:0000256" key="1">
    <source>
        <dbReference type="ARBA" id="ARBA00000370"/>
    </source>
</evidence>
<organism evidence="12 13">
    <name type="scientific">Mesobacterium hydrothermale</name>
    <dbReference type="NCBI Taxonomy" id="3111907"/>
    <lineage>
        <taxon>Bacteria</taxon>
        <taxon>Pseudomonadati</taxon>
        <taxon>Pseudomonadota</taxon>
        <taxon>Alphaproteobacteria</taxon>
        <taxon>Rhodobacterales</taxon>
        <taxon>Roseobacteraceae</taxon>
        <taxon>Mesobacterium</taxon>
    </lineage>
</organism>
<evidence type="ECO:0000259" key="10">
    <source>
        <dbReference type="Pfam" id="PF01676"/>
    </source>
</evidence>
<keyword evidence="4 8" id="KW-0479">Metal-binding</keyword>
<dbReference type="Gene3D" id="3.40.720.10">
    <property type="entry name" value="Alkaline Phosphatase, subunit A"/>
    <property type="match status" value="1"/>
</dbReference>
<comment type="subunit">
    <text evidence="8">Monomer.</text>
</comment>
<proteinExistence type="inferred from homology"/>
<comment type="caution">
    <text evidence="12">The sequence shown here is derived from an EMBL/GenBank/DDBJ whole genome shotgun (WGS) entry which is preliminary data.</text>
</comment>
<dbReference type="PIRSF" id="PIRSF001492">
    <property type="entry name" value="IPGAM"/>
    <property type="match status" value="1"/>
</dbReference>
<dbReference type="PANTHER" id="PTHR31637">
    <property type="entry name" value="2,3-BISPHOSPHOGLYCERATE-INDEPENDENT PHOSPHOGLYCERATE MUTASE"/>
    <property type="match status" value="1"/>
</dbReference>
<evidence type="ECO:0000256" key="4">
    <source>
        <dbReference type="ARBA" id="ARBA00022723"/>
    </source>
</evidence>
<evidence type="ECO:0000313" key="12">
    <source>
        <dbReference type="EMBL" id="MEC3862421.1"/>
    </source>
</evidence>
<reference evidence="12 13" key="1">
    <citation type="submission" date="2024-01" db="EMBL/GenBank/DDBJ databases">
        <title>Mesobacterium rodlantinim sp. nov., isolated from shallow sea hydrothermal systems off Kueishantao Island.</title>
        <authorList>
            <person name="Su Z."/>
            <person name="Tang K."/>
        </authorList>
    </citation>
    <scope>NUCLEOTIDE SEQUENCE [LARGE SCALE GENOMIC DNA]</scope>
    <source>
        <strain evidence="12 13">TK19101</strain>
    </source>
</reference>
<dbReference type="EMBL" id="JAYLLH010000021">
    <property type="protein sequence ID" value="MEC3862421.1"/>
    <property type="molecule type" value="Genomic_DNA"/>
</dbReference>
<evidence type="ECO:0000256" key="7">
    <source>
        <dbReference type="ARBA" id="ARBA00023235"/>
    </source>
</evidence>
<comment type="function">
    <text evidence="8">Catalyzes the interconversion of 2-phosphoglycerate and 3-phosphoglycerate.</text>
</comment>
<comment type="similarity">
    <text evidence="3 8">Belongs to the BPG-independent phosphoglycerate mutase family.</text>
</comment>
<feature type="binding site" evidence="8">
    <location>
        <position position="329"/>
    </location>
    <ligand>
        <name>substrate</name>
    </ligand>
</feature>
<gene>
    <name evidence="8 12" type="primary">gpmI</name>
    <name evidence="12" type="ORF">VK792_14100</name>
</gene>
<dbReference type="InterPro" id="IPR036646">
    <property type="entry name" value="PGAM_B_sf"/>
</dbReference>
<comment type="catalytic activity">
    <reaction evidence="1 8">
        <text>(2R)-2-phosphoglycerate = (2R)-3-phosphoglycerate</text>
        <dbReference type="Rhea" id="RHEA:15901"/>
        <dbReference type="ChEBI" id="CHEBI:58272"/>
        <dbReference type="ChEBI" id="CHEBI:58289"/>
        <dbReference type="EC" id="5.4.2.12"/>
    </reaction>
</comment>
<dbReference type="SUPFAM" id="SSF53649">
    <property type="entry name" value="Alkaline phosphatase-like"/>
    <property type="match status" value="1"/>
</dbReference>
<feature type="binding site" evidence="8">
    <location>
        <begin position="153"/>
        <end position="154"/>
    </location>
    <ligand>
        <name>substrate</name>
    </ligand>
</feature>
<dbReference type="CDD" id="cd16010">
    <property type="entry name" value="iPGM"/>
    <property type="match status" value="1"/>
</dbReference>
<keyword evidence="13" id="KW-1185">Reference proteome</keyword>
<dbReference type="PANTHER" id="PTHR31637:SF0">
    <property type="entry name" value="2,3-BISPHOSPHOGLYCERATE-INDEPENDENT PHOSPHOGLYCERATE MUTASE"/>
    <property type="match status" value="1"/>
</dbReference>
<dbReference type="EC" id="5.4.2.12" evidence="8 9"/>
<feature type="binding site" evidence="8">
    <location>
        <begin position="254"/>
        <end position="257"/>
    </location>
    <ligand>
        <name>substrate</name>
    </ligand>
</feature>
<evidence type="ECO:0000259" key="11">
    <source>
        <dbReference type="Pfam" id="PF06415"/>
    </source>
</evidence>
<protein>
    <recommendedName>
        <fullName evidence="8 9">2,3-bisphosphoglycerate-independent phosphoglycerate mutase</fullName>
        <shortName evidence="8">BPG-independent PGAM</shortName>
        <shortName evidence="8">Phosphoglyceromutase</shortName>
        <shortName evidence="8">iPGM</shortName>
        <ecNumber evidence="8 9">5.4.2.12</ecNumber>
    </recommendedName>
</protein>
<feature type="binding site" evidence="8">
    <location>
        <position position="437"/>
    </location>
    <ligand>
        <name>Mn(2+)</name>
        <dbReference type="ChEBI" id="CHEBI:29035"/>
        <label>2</label>
    </ligand>
</feature>
<dbReference type="InterPro" id="IPR011258">
    <property type="entry name" value="BPG-indep_PGM_N"/>
</dbReference>
<feature type="binding site" evidence="8">
    <location>
        <position position="13"/>
    </location>
    <ligand>
        <name>Mn(2+)</name>
        <dbReference type="ChEBI" id="CHEBI:29035"/>
        <label>2</label>
    </ligand>
</feature>